<keyword evidence="1 4" id="KW-0677">Repeat</keyword>
<feature type="domain" description="Clp R" evidence="5">
    <location>
        <begin position="511"/>
        <end position="662"/>
    </location>
</feature>
<evidence type="ECO:0000313" key="6">
    <source>
        <dbReference type="EMBL" id="CAI9102493.1"/>
    </source>
</evidence>
<name>A0AAV1D6G1_OLDCO</name>
<dbReference type="Pfam" id="PF02861">
    <property type="entry name" value="Clp_N"/>
    <property type="match status" value="2"/>
</dbReference>
<dbReference type="PANTHER" id="PTHR11638:SF155">
    <property type="entry name" value="CHAPERONE PROTEIN CLPC1, CHLOROPLASTIC-LIKE"/>
    <property type="match status" value="1"/>
</dbReference>
<dbReference type="PANTHER" id="PTHR11638">
    <property type="entry name" value="ATP-DEPENDENT CLP PROTEASE"/>
    <property type="match status" value="1"/>
</dbReference>
<dbReference type="InterPro" id="IPR036628">
    <property type="entry name" value="Clp_N_dom_sf"/>
</dbReference>
<accession>A0AAV1D6G1</accession>
<dbReference type="Pfam" id="PF00004">
    <property type="entry name" value="AAA"/>
    <property type="match status" value="1"/>
</dbReference>
<dbReference type="SUPFAM" id="SSF52540">
    <property type="entry name" value="P-loop containing nucleoside triphosphate hydrolases"/>
    <property type="match status" value="2"/>
</dbReference>
<dbReference type="InterPro" id="IPR003959">
    <property type="entry name" value="ATPase_AAA_core"/>
</dbReference>
<keyword evidence="3" id="KW-0067">ATP-binding</keyword>
<dbReference type="InterPro" id="IPR004176">
    <property type="entry name" value="Clp_R_N"/>
</dbReference>
<dbReference type="GO" id="GO:0034605">
    <property type="term" value="P:cellular response to heat"/>
    <property type="evidence" value="ECO:0007669"/>
    <property type="project" value="TreeGrafter"/>
</dbReference>
<dbReference type="Gene3D" id="4.10.860.10">
    <property type="entry name" value="UVR domain"/>
    <property type="match status" value="2"/>
</dbReference>
<dbReference type="EMBL" id="OX459121">
    <property type="protein sequence ID" value="CAI9102493.1"/>
    <property type="molecule type" value="Genomic_DNA"/>
</dbReference>
<evidence type="ECO:0000256" key="4">
    <source>
        <dbReference type="PROSITE-ProRule" id="PRU01251"/>
    </source>
</evidence>
<evidence type="ECO:0000313" key="7">
    <source>
        <dbReference type="Proteomes" id="UP001161247"/>
    </source>
</evidence>
<reference evidence="6" key="1">
    <citation type="submission" date="2023-03" db="EMBL/GenBank/DDBJ databases">
        <authorList>
            <person name="Julca I."/>
        </authorList>
    </citation>
    <scope>NUCLEOTIDE SEQUENCE</scope>
</reference>
<dbReference type="SMART" id="SM00382">
    <property type="entry name" value="AAA"/>
    <property type="match status" value="1"/>
</dbReference>
<evidence type="ECO:0000256" key="3">
    <source>
        <dbReference type="ARBA" id="ARBA00022840"/>
    </source>
</evidence>
<dbReference type="AlphaFoldDB" id="A0AAV1D6G1"/>
<gene>
    <name evidence="6" type="ORF">OLC1_LOCUS11834</name>
</gene>
<dbReference type="Proteomes" id="UP001161247">
    <property type="component" value="Chromosome 4"/>
</dbReference>
<dbReference type="InterPro" id="IPR003593">
    <property type="entry name" value="AAA+_ATPase"/>
</dbReference>
<proteinExistence type="predicted"/>
<sequence>MPRAKRVLEHVLEEARQLGHCYIAPKHILLGLIREGEGAGCCVIGNLGGDLGEIRTRLIEMILRKDKLAEAGAGVKMENNNVNVLEDYGTNLTELAKEGKLDQVIGREELIERVIRILRKRLRKTPILVGANGVGKTAIVEGLAKRIASGNVPESIQGKKVIKLDMRLLVAREKDREKRLRNLIEVLEKSDDIIHFIDEVKSFIGAVDDDIDGAIDAAIVLRHALSCVYWGYFVRRVHYTDDPALGRHIEPINVPEPSVNETVEILKAFRERFDTYHNVRYTDESLVAAAKLSRKCFSDRHLPDKAIDLMDDAGSRARFHLTRSHAQVQKEVTARQIELGHVISDKLKALQNQDFEKACDLHDRERDLKVQISEFDNKEIKADETDKSEGLVTEEDIQDTFLLDWMVSEIPMKSQRNKKAVMARALVQSTASLPWVHPTINFSQSNRMFRISPAPAAPPLRLNLRSFSGLNSFVVRCEGGRKLFYPVVHAIMDTALAFASGKAGKVPKPSFDGCTEKAKEVLKLAEDEARLLGHNFIDTEHILLGLLHEDDTGNNIAAKVLESVGINLQDARLEVEKLVGRGSGFVAEEIPFTLRATRVLESLKEVRRELYGGFIGPEHILFGLIREGEGVGARVLENLGGSEIRLRVIEMLHETYKQVEKEEEEVVNKMDGVSLLEEYGSNLTELAKQGELNPLIGKQEEIQHVIRTLCRRSKNIPILIGEELLWNIKIIRSVAQRIANGDVPETLQRKEVIQLDMRLLLAREENREERLNKLIEEIKQRDCIVVFPDEVQAFIGPHSDVDGAVDAATILRSALSRGELQCIGATTMELYKRYMKEDPALDRHMDPIKVAEPSVDEIVESLNWFRGTFETLHNVQYTDESLVAAAKLSQECFKFACSTTDTARKLMNAAGSRVECRLKQSHAKVQEEVAALQTEIGQVNSDKLEALENQDFEKAFELHEEEENLMAQIAVIYEDRNEAETESDGVVTEEDIRDTLLLDWNVSEIPSNDEINQAEASTL</sequence>
<dbReference type="PROSITE" id="PS51903">
    <property type="entry name" value="CLP_R"/>
    <property type="match status" value="2"/>
</dbReference>
<feature type="domain" description="Clp R" evidence="5">
    <location>
        <begin position="1"/>
        <end position="66"/>
    </location>
</feature>
<dbReference type="Gene3D" id="1.10.1780.10">
    <property type="entry name" value="Clp, N-terminal domain"/>
    <property type="match status" value="2"/>
</dbReference>
<keyword evidence="2" id="KW-0547">Nucleotide-binding</keyword>
<evidence type="ECO:0000259" key="5">
    <source>
        <dbReference type="PROSITE" id="PS51903"/>
    </source>
</evidence>
<dbReference type="Gene3D" id="1.10.8.60">
    <property type="match status" value="2"/>
</dbReference>
<keyword evidence="7" id="KW-1185">Reference proteome</keyword>
<dbReference type="GO" id="GO:0016887">
    <property type="term" value="F:ATP hydrolysis activity"/>
    <property type="evidence" value="ECO:0007669"/>
    <property type="project" value="InterPro"/>
</dbReference>
<evidence type="ECO:0000256" key="1">
    <source>
        <dbReference type="ARBA" id="ARBA00022737"/>
    </source>
</evidence>
<organism evidence="6 7">
    <name type="scientific">Oldenlandia corymbosa var. corymbosa</name>
    <dbReference type="NCBI Taxonomy" id="529605"/>
    <lineage>
        <taxon>Eukaryota</taxon>
        <taxon>Viridiplantae</taxon>
        <taxon>Streptophyta</taxon>
        <taxon>Embryophyta</taxon>
        <taxon>Tracheophyta</taxon>
        <taxon>Spermatophyta</taxon>
        <taxon>Magnoliopsida</taxon>
        <taxon>eudicotyledons</taxon>
        <taxon>Gunneridae</taxon>
        <taxon>Pentapetalae</taxon>
        <taxon>asterids</taxon>
        <taxon>lamiids</taxon>
        <taxon>Gentianales</taxon>
        <taxon>Rubiaceae</taxon>
        <taxon>Rubioideae</taxon>
        <taxon>Spermacoceae</taxon>
        <taxon>Hedyotis-Oldenlandia complex</taxon>
        <taxon>Oldenlandia</taxon>
    </lineage>
</organism>
<evidence type="ECO:0000256" key="2">
    <source>
        <dbReference type="ARBA" id="ARBA00022741"/>
    </source>
</evidence>
<dbReference type="Gene3D" id="3.40.50.300">
    <property type="entry name" value="P-loop containing nucleotide triphosphate hydrolases"/>
    <property type="match status" value="2"/>
</dbReference>
<dbReference type="SUPFAM" id="SSF81923">
    <property type="entry name" value="Double Clp-N motif"/>
    <property type="match status" value="2"/>
</dbReference>
<dbReference type="GO" id="GO:0005737">
    <property type="term" value="C:cytoplasm"/>
    <property type="evidence" value="ECO:0007669"/>
    <property type="project" value="TreeGrafter"/>
</dbReference>
<dbReference type="InterPro" id="IPR027417">
    <property type="entry name" value="P-loop_NTPase"/>
</dbReference>
<dbReference type="GO" id="GO:0005524">
    <property type="term" value="F:ATP binding"/>
    <property type="evidence" value="ECO:0007669"/>
    <property type="project" value="UniProtKB-KW"/>
</dbReference>
<protein>
    <submittedName>
        <fullName evidence="6">OLC1v1000774C1</fullName>
    </submittedName>
</protein>
<dbReference type="Pfam" id="PF17871">
    <property type="entry name" value="AAA_lid_9"/>
    <property type="match status" value="2"/>
</dbReference>
<dbReference type="InterPro" id="IPR050130">
    <property type="entry name" value="ClpA_ClpB"/>
</dbReference>
<dbReference type="InterPro" id="IPR041546">
    <property type="entry name" value="ClpA/ClpB_AAA_lid"/>
</dbReference>
<dbReference type="CDD" id="cd00009">
    <property type="entry name" value="AAA"/>
    <property type="match status" value="1"/>
</dbReference>